<dbReference type="InterPro" id="IPR025361">
    <property type="entry name" value="DUF4265"/>
</dbReference>
<protein>
    <recommendedName>
        <fullName evidence="3">DUF4265 domain-containing protein</fullName>
    </recommendedName>
</protein>
<dbReference type="EMBL" id="FONV01000006">
    <property type="protein sequence ID" value="SFF15733.1"/>
    <property type="molecule type" value="Genomic_DNA"/>
</dbReference>
<dbReference type="Proteomes" id="UP000199645">
    <property type="component" value="Unassembled WGS sequence"/>
</dbReference>
<keyword evidence="2" id="KW-1185">Reference proteome</keyword>
<evidence type="ECO:0008006" key="3">
    <source>
        <dbReference type="Google" id="ProtNLM"/>
    </source>
</evidence>
<reference evidence="1 2" key="1">
    <citation type="submission" date="2016-10" db="EMBL/GenBank/DDBJ databases">
        <authorList>
            <person name="de Groot N.N."/>
        </authorList>
    </citation>
    <scope>NUCLEOTIDE SEQUENCE [LARGE SCALE GENOMIC DNA]</scope>
    <source>
        <strain evidence="1 2">DSM 43019</strain>
    </source>
</reference>
<dbReference type="Pfam" id="PF14085">
    <property type="entry name" value="DUF4265"/>
    <property type="match status" value="1"/>
</dbReference>
<accession>A0A1I2GEU9</accession>
<gene>
    <name evidence="1" type="ORF">SAMN05421541_106477</name>
</gene>
<proteinExistence type="predicted"/>
<name>A0A1I2GEU9_9ACTN</name>
<dbReference type="STRING" id="35752.SAMN05421541_106477"/>
<evidence type="ECO:0000313" key="2">
    <source>
        <dbReference type="Proteomes" id="UP000199645"/>
    </source>
</evidence>
<organism evidence="1 2">
    <name type="scientific">Actinoplanes philippinensis</name>
    <dbReference type="NCBI Taxonomy" id="35752"/>
    <lineage>
        <taxon>Bacteria</taxon>
        <taxon>Bacillati</taxon>
        <taxon>Actinomycetota</taxon>
        <taxon>Actinomycetes</taxon>
        <taxon>Micromonosporales</taxon>
        <taxon>Micromonosporaceae</taxon>
        <taxon>Actinoplanes</taxon>
    </lineage>
</organism>
<evidence type="ECO:0000313" key="1">
    <source>
        <dbReference type="EMBL" id="SFF15733.1"/>
    </source>
</evidence>
<dbReference type="AlphaFoldDB" id="A0A1I2GEU9"/>
<sequence length="199" mass="20762">MLGMSVEHDQPGGDRIKIWFRFVPRDGWLPHDTEGLWATRLTPDTARIDNVPFLQDGVAQDDVVAFRTGSDGRHWATGRVTASGHCVVRVIAVPGGPLGRAETGGPAPIGRAASGGSATFGRAASGGSAPAGGPAAAVHGAFVRFGLGGEVFSSEFPLVAFDVPADADLGGIKRQLDEGAEQGWWHYEVGCGTDAWWSA</sequence>